<name>A0A0F9VR85_9ZZZZ</name>
<protein>
    <submittedName>
        <fullName evidence="1">Uncharacterized protein</fullName>
    </submittedName>
</protein>
<comment type="caution">
    <text evidence="1">The sequence shown here is derived from an EMBL/GenBank/DDBJ whole genome shotgun (WGS) entry which is preliminary data.</text>
</comment>
<dbReference type="AlphaFoldDB" id="A0A0F9VR85"/>
<reference evidence="1" key="1">
    <citation type="journal article" date="2015" name="Nature">
        <title>Complex archaea that bridge the gap between prokaryotes and eukaryotes.</title>
        <authorList>
            <person name="Spang A."/>
            <person name="Saw J.H."/>
            <person name="Jorgensen S.L."/>
            <person name="Zaremba-Niedzwiedzka K."/>
            <person name="Martijn J."/>
            <person name="Lind A.E."/>
            <person name="van Eijk R."/>
            <person name="Schleper C."/>
            <person name="Guy L."/>
            <person name="Ettema T.J."/>
        </authorList>
    </citation>
    <scope>NUCLEOTIDE SEQUENCE</scope>
</reference>
<gene>
    <name evidence="1" type="ORF">LCGC14_0375430</name>
</gene>
<dbReference type="EMBL" id="LAZR01000301">
    <property type="protein sequence ID" value="KKN75986.1"/>
    <property type="molecule type" value="Genomic_DNA"/>
</dbReference>
<sequence>MSLDTIVQINITAQSTSPSRAGFGTPLAAGFHTVFANRVRAYASGAEMVTDGFLATDPLVRLVNKVFSQNPKVTSIKIGRRASAPIQKLNFIPTDITVGLDYTMAFTRMDGTTETATYKVVTADTVALIIDGLITAIGALSGGLDMTPTDNVTDFDLLADVAGDLFNVVVNKKMDIKDTTVDPGLAADLAAIRAEDADWFGLLLDSNSEAECLAAAVFAEPLEVMFGCNSYDTEILDAVVVDDLFSDLKAAGHARTFPIWSGSVLSYAAAAWMGDRFPADPGTSTWAFKQLASVTVDTLSSAQQAAVEGKNGNHYNTVAGVNITFDGKVSAGEFIDIVRFISFLRARLQENVFALLVNLPKVPFTDPSVDLFKGEIGATIRRNEPDAIVPGTTVVTAPLVADISSTNRINRLLPDVKFDSQLAGAIHALKIDGVLTI</sequence>
<accession>A0A0F9VR85</accession>
<organism evidence="1">
    <name type="scientific">marine sediment metagenome</name>
    <dbReference type="NCBI Taxonomy" id="412755"/>
    <lineage>
        <taxon>unclassified sequences</taxon>
        <taxon>metagenomes</taxon>
        <taxon>ecological metagenomes</taxon>
    </lineage>
</organism>
<proteinExistence type="predicted"/>
<dbReference type="Pfam" id="PF11863">
    <property type="entry name" value="DUF3383"/>
    <property type="match status" value="1"/>
</dbReference>
<dbReference type="InterPro" id="IPR021808">
    <property type="entry name" value="DUF3383"/>
</dbReference>
<evidence type="ECO:0000313" key="1">
    <source>
        <dbReference type="EMBL" id="KKN75986.1"/>
    </source>
</evidence>